<dbReference type="Pfam" id="PF00933">
    <property type="entry name" value="Glyco_hydro_3"/>
    <property type="match status" value="1"/>
</dbReference>
<dbReference type="RefSeq" id="WP_275682860.1">
    <property type="nucleotide sequence ID" value="NZ_JAJLJH010000003.1"/>
</dbReference>
<dbReference type="InterPro" id="IPR001764">
    <property type="entry name" value="Glyco_hydro_3_N"/>
</dbReference>
<feature type="domain" description="Glycoside hydrolase family 3 C-terminal" evidence="4">
    <location>
        <begin position="441"/>
        <end position="657"/>
    </location>
</feature>
<gene>
    <name evidence="6" type="ORF">LPC04_13995</name>
</gene>
<dbReference type="Gene3D" id="2.60.120.430">
    <property type="entry name" value="Galactose-binding lectin"/>
    <property type="match status" value="1"/>
</dbReference>
<dbReference type="PRINTS" id="PR00133">
    <property type="entry name" value="GLHYDRLASE3"/>
</dbReference>
<dbReference type="InterPro" id="IPR017853">
    <property type="entry name" value="GH"/>
</dbReference>
<dbReference type="InterPro" id="IPR036881">
    <property type="entry name" value="Glyco_hydro_3_C_sf"/>
</dbReference>
<evidence type="ECO:0000259" key="3">
    <source>
        <dbReference type="Pfam" id="PF00933"/>
    </source>
</evidence>
<dbReference type="PANTHER" id="PTHR30620:SF77">
    <property type="entry name" value="LYSOSOMAL BETA GLUCOSIDASE-LIKE"/>
    <property type="match status" value="1"/>
</dbReference>
<keyword evidence="2" id="KW-0732">Signal</keyword>
<keyword evidence="1 6" id="KW-0378">Hydrolase</keyword>
<evidence type="ECO:0000313" key="7">
    <source>
        <dbReference type="Proteomes" id="UP001139353"/>
    </source>
</evidence>
<organism evidence="6 7">
    <name type="scientific">Scleromatobacter humisilvae</name>
    <dbReference type="NCBI Taxonomy" id="2897159"/>
    <lineage>
        <taxon>Bacteria</taxon>
        <taxon>Pseudomonadati</taxon>
        <taxon>Pseudomonadota</taxon>
        <taxon>Betaproteobacteria</taxon>
        <taxon>Burkholderiales</taxon>
        <taxon>Sphaerotilaceae</taxon>
        <taxon>Scleromatobacter</taxon>
    </lineage>
</organism>
<dbReference type="Gene3D" id="3.20.20.300">
    <property type="entry name" value="Glycoside hydrolase, family 3, N-terminal domain"/>
    <property type="match status" value="1"/>
</dbReference>
<dbReference type="PANTHER" id="PTHR30620">
    <property type="entry name" value="PERIPLASMIC BETA-GLUCOSIDASE-RELATED"/>
    <property type="match status" value="1"/>
</dbReference>
<dbReference type="GO" id="GO:0009251">
    <property type="term" value="P:glucan catabolic process"/>
    <property type="evidence" value="ECO:0007669"/>
    <property type="project" value="TreeGrafter"/>
</dbReference>
<dbReference type="SUPFAM" id="SSF51445">
    <property type="entry name" value="(Trans)glycosidases"/>
    <property type="match status" value="1"/>
</dbReference>
<reference evidence="6" key="1">
    <citation type="submission" date="2021-11" db="EMBL/GenBank/DDBJ databases">
        <title>BS-T2-15 a new species belonging to the Comamonadaceae family isolated from the soil of a French oak forest.</title>
        <authorList>
            <person name="Mieszkin S."/>
            <person name="Alain K."/>
        </authorList>
    </citation>
    <scope>NUCLEOTIDE SEQUENCE</scope>
    <source>
        <strain evidence="6">BS-T2-15</strain>
    </source>
</reference>
<evidence type="ECO:0000256" key="1">
    <source>
        <dbReference type="ARBA" id="ARBA00022801"/>
    </source>
</evidence>
<dbReference type="Pfam" id="PF18559">
    <property type="entry name" value="Exop_C"/>
    <property type="match status" value="1"/>
</dbReference>
<dbReference type="GO" id="GO:0008422">
    <property type="term" value="F:beta-glucosidase activity"/>
    <property type="evidence" value="ECO:0007669"/>
    <property type="project" value="TreeGrafter"/>
</dbReference>
<dbReference type="Proteomes" id="UP001139353">
    <property type="component" value="Unassembled WGS sequence"/>
</dbReference>
<feature type="domain" description="ExoP galactose-binding-like" evidence="5">
    <location>
        <begin position="722"/>
        <end position="854"/>
    </location>
</feature>
<feature type="chain" id="PRO_5040738818" evidence="2">
    <location>
        <begin position="25"/>
        <end position="879"/>
    </location>
</feature>
<dbReference type="SUPFAM" id="SSF52279">
    <property type="entry name" value="Beta-D-glucan exohydrolase, C-terminal domain"/>
    <property type="match status" value="1"/>
</dbReference>
<name>A0A9X1YI83_9BURK</name>
<dbReference type="InterPro" id="IPR051915">
    <property type="entry name" value="Cellulose_Degrad_GH3"/>
</dbReference>
<evidence type="ECO:0000313" key="6">
    <source>
        <dbReference type="EMBL" id="MCK9686819.1"/>
    </source>
</evidence>
<sequence>MPQSSLRRALSSAAPLFAVLVALAGAGCATQPRIFPPDAAQEAQIRDIVAHMTLAQKIGQMTQPDIRAITPDEVRRFYIGSVLNGGGAWPHDDKHAPVADWLAMADAWWDASMHTDMAVKVPVIWGTDAVHGHNNVYGMTLFPHNIGLGAANDPALVERIGEAVARQVRSTGIDWTFAPTVAVPRDDRWGRTYEGFSEDSAIVAAYAGRYVTGLQGRFDPAGRPTIVATAKHFIGDGGTDFGLDQGENKAGFDELLRVHGAGYVSALGAGVQTVMASFNSWTFTGRDDSGRALAFIDAKTTGNGYLLTDLLKTRWGFDGLVVTDWDAIGQVRDVDANGRTKSCTTSSCPAAINAGVDMVMVPYAWKDFIAHTMASVRAGEIPLARIDDAVTRILRVKMRAGLFRVVDGASVSTRPSDRAGARDAAAAHPRALAREAVRESLVLLKNDRGTLPLARAGRVLVVGRSADSIADQAGGWSLTWQGTGNTNADYPVGDSVLAGVRDAVGAGNVVYSADAQGVDVKAFTTVIAVIGESPYAEGAGDIRRSSTLEHARRHPEDLAVLTRVSGHGVPVVTVLLSGRPLWVNREIDRSDAFVAAWLPGTEGKGITDVLFRHADGSVVDFKGRLSYSWPRGACQATVNKGDASDDPLFAYGYGLTYAAPHAALGRLDESPQPQRCGPAPAAAADDLVIFRQVEGPVHHLAIGSPANWRMPLGDDLNAVAASIDGNIQAETTQVNVQQDARRITFAGDGQFSAYSTTSQDYSGYAGTHAALVFDIVVDRPPAGSVNVRVDCGYPCGGAVDVTKAVAALSLHARATLKIALQCFVDQGLDIASVTAPFAIDTRQPFVASFADIRWQVGADRDADVLPCTPVAKEPATPPS</sequence>
<dbReference type="PROSITE" id="PS51257">
    <property type="entry name" value="PROKAR_LIPOPROTEIN"/>
    <property type="match status" value="1"/>
</dbReference>
<dbReference type="Gene3D" id="3.40.50.1700">
    <property type="entry name" value="Glycoside hydrolase family 3 C-terminal domain"/>
    <property type="match status" value="1"/>
</dbReference>
<evidence type="ECO:0000259" key="4">
    <source>
        <dbReference type="Pfam" id="PF01915"/>
    </source>
</evidence>
<dbReference type="Pfam" id="PF01915">
    <property type="entry name" value="Glyco_hydro_3_C"/>
    <property type="match status" value="1"/>
</dbReference>
<dbReference type="InterPro" id="IPR041443">
    <property type="entry name" value="Exop_C"/>
</dbReference>
<feature type="signal peptide" evidence="2">
    <location>
        <begin position="1"/>
        <end position="24"/>
    </location>
</feature>
<accession>A0A9X1YI83</accession>
<dbReference type="AlphaFoldDB" id="A0A9X1YI83"/>
<feature type="domain" description="Glycoside hydrolase family 3 N-terminal" evidence="3">
    <location>
        <begin position="53"/>
        <end position="396"/>
    </location>
</feature>
<dbReference type="InterPro" id="IPR002772">
    <property type="entry name" value="Glyco_hydro_3_C"/>
</dbReference>
<protein>
    <submittedName>
        <fullName evidence="6">Glycoside hydrolase family 3 C-terminal domain-containing protein</fullName>
    </submittedName>
</protein>
<keyword evidence="7" id="KW-1185">Reference proteome</keyword>
<evidence type="ECO:0000256" key="2">
    <source>
        <dbReference type="SAM" id="SignalP"/>
    </source>
</evidence>
<evidence type="ECO:0000259" key="5">
    <source>
        <dbReference type="Pfam" id="PF18559"/>
    </source>
</evidence>
<dbReference type="EMBL" id="JAJLJH010000003">
    <property type="protein sequence ID" value="MCK9686819.1"/>
    <property type="molecule type" value="Genomic_DNA"/>
</dbReference>
<dbReference type="InterPro" id="IPR036962">
    <property type="entry name" value="Glyco_hydro_3_N_sf"/>
</dbReference>
<proteinExistence type="predicted"/>
<comment type="caution">
    <text evidence="6">The sequence shown here is derived from an EMBL/GenBank/DDBJ whole genome shotgun (WGS) entry which is preliminary data.</text>
</comment>